<dbReference type="InterPro" id="IPR041569">
    <property type="entry name" value="AAA_lid_3"/>
</dbReference>
<dbReference type="GO" id="GO:0005524">
    <property type="term" value="F:ATP binding"/>
    <property type="evidence" value="ECO:0007669"/>
    <property type="project" value="UniProtKB-KW"/>
</dbReference>
<dbReference type="Gene3D" id="1.10.8.60">
    <property type="match status" value="1"/>
</dbReference>
<evidence type="ECO:0000256" key="5">
    <source>
        <dbReference type="ARBA" id="ARBA00023128"/>
    </source>
</evidence>
<protein>
    <recommendedName>
        <fullName evidence="7">AAA+ ATPase domain-containing protein</fullName>
    </recommendedName>
</protein>
<dbReference type="OrthoDB" id="10254455at2759"/>
<keyword evidence="3" id="KW-1000">Mitochondrion outer membrane</keyword>
<dbReference type="PANTHER" id="PTHR45644:SF39">
    <property type="entry name" value="AAA-TYPE ATPASE FAMILY PROTEIN-RELATED"/>
    <property type="match status" value="1"/>
</dbReference>
<dbReference type="FunFam" id="3.40.50.300:FF:000416">
    <property type="entry name" value="p-loop nucleoside triphosphate hydrolase superfamily protein"/>
    <property type="match status" value="1"/>
</dbReference>
<dbReference type="Pfam" id="PF17862">
    <property type="entry name" value="AAA_lid_3"/>
    <property type="match status" value="1"/>
</dbReference>
<comment type="caution">
    <text evidence="8">The sequence shown here is derived from an EMBL/GenBank/DDBJ whole genome shotgun (WGS) entry which is preliminary data.</text>
</comment>
<name>A0A7J7N2L4_9MAGN</name>
<keyword evidence="9" id="KW-1185">Reference proteome</keyword>
<dbReference type="PANTHER" id="PTHR45644">
    <property type="entry name" value="AAA ATPASE, PUTATIVE (AFU_ORTHOLOGUE AFUA_2G12920)-RELATED-RELATED"/>
    <property type="match status" value="1"/>
</dbReference>
<evidence type="ECO:0000256" key="4">
    <source>
        <dbReference type="ARBA" id="ARBA00022840"/>
    </source>
</evidence>
<comment type="subcellular location">
    <subcellularLocation>
        <location evidence="1">Mitochondrion outer membrane</location>
        <topology evidence="1">Single-pass membrane protein</topology>
    </subcellularLocation>
</comment>
<dbReference type="EMBL" id="JACGCM010001129">
    <property type="protein sequence ID" value="KAF6161439.1"/>
    <property type="molecule type" value="Genomic_DNA"/>
</dbReference>
<dbReference type="SMART" id="SM00382">
    <property type="entry name" value="AAA"/>
    <property type="match status" value="1"/>
</dbReference>
<evidence type="ECO:0000313" key="8">
    <source>
        <dbReference type="EMBL" id="KAF6161439.1"/>
    </source>
</evidence>
<dbReference type="AlphaFoldDB" id="A0A7J7N2L4"/>
<proteinExistence type="inferred from homology"/>
<feature type="domain" description="AAA+ ATPase" evidence="7">
    <location>
        <begin position="175"/>
        <end position="312"/>
    </location>
</feature>
<accession>A0A7J7N2L4</accession>
<dbReference type="InterPro" id="IPR003959">
    <property type="entry name" value="ATPase_AAA_core"/>
</dbReference>
<sequence length="443" mass="49478">MPQDEILLVDWKNQLDRDVETLKEKGNVTHLRAVLKRSGFVCNGLETLCTKDQTLIVESAEKVVGWALCHHLMENTEVNEEDGKLILLSKSIQYGLGILQSIQSESKSLKKSLKDIATENEFEKRLLVDVIPPTDIGVTFDDIGALENVKDTLKELVMLPLQRPELFCKGQLTKPCKGILLFGPPGTGKTMLAKAVATEAGANFINISMSSITSKWFGEGEKYVKAVFSLASKIAPSVIFVDEVDSMLGRRESPGEHEAMRKMKNEFMVNWDGLRTKDKERVLVLAATNRPFDLDEAVIRRLPRRLMVNLPDTINRYKILKVILAKEELSATIDLDVIANLTDGYSGSDLKNLCVTAAHCPIREILEKEKKDKVVALAEGRPPPPLSVSTDIRPLNMDDFKFAHEQVCASVSSESVNMSELLQWNELYGEGGSRRKKALSYFM</sequence>
<keyword evidence="2 6" id="KW-0547">Nucleotide-binding</keyword>
<evidence type="ECO:0000256" key="1">
    <source>
        <dbReference type="ARBA" id="ARBA00004572"/>
    </source>
</evidence>
<dbReference type="Pfam" id="PF00004">
    <property type="entry name" value="AAA"/>
    <property type="match status" value="1"/>
</dbReference>
<dbReference type="SUPFAM" id="SSF52540">
    <property type="entry name" value="P-loop containing nucleoside triphosphate hydrolases"/>
    <property type="match status" value="1"/>
</dbReference>
<gene>
    <name evidence="8" type="ORF">GIB67_009318</name>
</gene>
<dbReference type="InterPro" id="IPR056653">
    <property type="entry name" value="DUF7751"/>
</dbReference>
<dbReference type="PROSITE" id="PS00674">
    <property type="entry name" value="AAA"/>
    <property type="match status" value="1"/>
</dbReference>
<dbReference type="CDD" id="cd19520">
    <property type="entry name" value="RecA-like_ATAD1"/>
    <property type="match status" value="1"/>
</dbReference>
<dbReference type="InterPro" id="IPR051701">
    <property type="entry name" value="Mito_OM_Translocase_MSP1"/>
</dbReference>
<organism evidence="8 9">
    <name type="scientific">Kingdonia uniflora</name>
    <dbReference type="NCBI Taxonomy" id="39325"/>
    <lineage>
        <taxon>Eukaryota</taxon>
        <taxon>Viridiplantae</taxon>
        <taxon>Streptophyta</taxon>
        <taxon>Embryophyta</taxon>
        <taxon>Tracheophyta</taxon>
        <taxon>Spermatophyta</taxon>
        <taxon>Magnoliopsida</taxon>
        <taxon>Ranunculales</taxon>
        <taxon>Circaeasteraceae</taxon>
        <taxon>Kingdonia</taxon>
    </lineage>
</organism>
<comment type="similarity">
    <text evidence="6">Belongs to the AAA ATPase family.</text>
</comment>
<dbReference type="Gene3D" id="3.40.50.300">
    <property type="entry name" value="P-loop containing nucleotide triphosphate hydrolases"/>
    <property type="match status" value="1"/>
</dbReference>
<evidence type="ECO:0000256" key="6">
    <source>
        <dbReference type="RuleBase" id="RU003651"/>
    </source>
</evidence>
<evidence type="ECO:0000259" key="7">
    <source>
        <dbReference type="SMART" id="SM00382"/>
    </source>
</evidence>
<dbReference type="InterPro" id="IPR027417">
    <property type="entry name" value="P-loop_NTPase"/>
</dbReference>
<dbReference type="InterPro" id="IPR003593">
    <property type="entry name" value="AAA+_ATPase"/>
</dbReference>
<keyword evidence="5" id="KW-0496">Mitochondrion</keyword>
<reference evidence="8 9" key="1">
    <citation type="journal article" date="2020" name="IScience">
        <title>Genome Sequencing of the Endangered Kingdonia uniflora (Circaeasteraceae, Ranunculales) Reveals Potential Mechanisms of Evolutionary Specialization.</title>
        <authorList>
            <person name="Sun Y."/>
            <person name="Deng T."/>
            <person name="Zhang A."/>
            <person name="Moore M.J."/>
            <person name="Landis J.B."/>
            <person name="Lin N."/>
            <person name="Zhang H."/>
            <person name="Zhang X."/>
            <person name="Huang J."/>
            <person name="Zhang X."/>
            <person name="Sun H."/>
            <person name="Wang H."/>
        </authorList>
    </citation>
    <scope>NUCLEOTIDE SEQUENCE [LARGE SCALE GENOMIC DNA]</scope>
    <source>
        <strain evidence="8">TB1705</strain>
        <tissue evidence="8">Leaf</tissue>
    </source>
</reference>
<dbReference type="InterPro" id="IPR003960">
    <property type="entry name" value="ATPase_AAA_CS"/>
</dbReference>
<evidence type="ECO:0000256" key="3">
    <source>
        <dbReference type="ARBA" id="ARBA00022787"/>
    </source>
</evidence>
<keyword evidence="4 6" id="KW-0067">ATP-binding</keyword>
<evidence type="ECO:0000313" key="9">
    <source>
        <dbReference type="Proteomes" id="UP000541444"/>
    </source>
</evidence>
<dbReference type="GO" id="GO:0005741">
    <property type="term" value="C:mitochondrial outer membrane"/>
    <property type="evidence" value="ECO:0007669"/>
    <property type="project" value="UniProtKB-SubCell"/>
</dbReference>
<dbReference type="GO" id="GO:0016887">
    <property type="term" value="F:ATP hydrolysis activity"/>
    <property type="evidence" value="ECO:0007669"/>
    <property type="project" value="InterPro"/>
</dbReference>
<dbReference type="Pfam" id="PF24933">
    <property type="entry name" value="DUF7751"/>
    <property type="match status" value="1"/>
</dbReference>
<dbReference type="Proteomes" id="UP000541444">
    <property type="component" value="Unassembled WGS sequence"/>
</dbReference>
<evidence type="ECO:0000256" key="2">
    <source>
        <dbReference type="ARBA" id="ARBA00022741"/>
    </source>
</evidence>
<keyword evidence="3" id="KW-0472">Membrane</keyword>